<feature type="region of interest" description="Disordered" evidence="1">
    <location>
        <begin position="439"/>
        <end position="688"/>
    </location>
</feature>
<evidence type="ECO:0000313" key="5">
    <source>
        <dbReference type="Proteomes" id="UP000180166"/>
    </source>
</evidence>
<accession>A0A0B8N5S6</accession>
<dbReference type="Proteomes" id="UP000180166">
    <property type="component" value="Chromosome"/>
</dbReference>
<dbReference type="OrthoDB" id="4508147at2"/>
<dbReference type="RefSeq" id="WP_033086006.1">
    <property type="nucleotide sequence ID" value="NZ_AP017900.1"/>
</dbReference>
<feature type="region of interest" description="Disordered" evidence="1">
    <location>
        <begin position="374"/>
        <end position="416"/>
    </location>
</feature>
<dbReference type="EMBL" id="CP017839">
    <property type="protein sequence ID" value="APB01479.1"/>
    <property type="molecule type" value="Genomic_DNA"/>
</dbReference>
<proteinExistence type="predicted"/>
<sequence>MSFDPTGQSIDQILDYGAPGLQYWEHFLPLYAKAFGAARGVTLTGLYARYDEQRGTDLAEFDNARAELDKALTDAENRWSAQQAVAQTLPTAWTGATGTEALAIVNSQLRRARDDLDAARTASTTIASALDPLRRAALTKAEVTLALLEPTPDGAGRIAIDGKTPADIATLISDATDPWLTSTFRPDVDRKLTTFAAACETADHTFDSHYRTILTALSRIVDHPYPHPSPALLPQPDPVPNPPTSQPFPASPSHPTPASPPYAATSPNPTVYPRTTPQTAAPEYPPASAEPVSPPDSPAAERRGGSSPATTEPEAQPAQSGSTEPAASGAPAISTTEPATTPESAQPQSDQFTRTLKDALTQLEAGLQRGISTALENLGSLTTPTPDASDTPDDRTDPDPGTDPDEPKPANIPSGHLEFDLAGKHFALDRTPDSDLTLAITDESGRTQTYAVTFGPDGLPSLTPEASVDAQATPHTDSQPDPNPATLGDAGPSAKGGGTPDTPGTSAPDPTGATPPDSTGVSPPPPVPIHPDCVLRTCVTPNPPSAQPEPQCLVPVPDQAATPEIPGSPLAADPPVSRCAEAPQPEAAPDQTPAKCAAPPESAVPPSALPGSAVPLESAGPLESGTPTRPLGDAVPPGAADPLPGGAEAATTPPNPVPTLGSPDAALEIPEGGVEIPEVAPLAPSAGA</sequence>
<gene>
    <name evidence="2" type="ORF">NS506_07459</name>
    <name evidence="3" type="ORF">NSK11_contig00016-0047</name>
</gene>
<dbReference type="Proteomes" id="UP000037179">
    <property type="component" value="Unassembled WGS sequence"/>
</dbReference>
<feature type="compositionally biased region" description="Polar residues" evidence="1">
    <location>
        <begin position="333"/>
        <end position="354"/>
    </location>
</feature>
<organism evidence="3 4">
    <name type="scientific">Nocardia seriolae</name>
    <dbReference type="NCBI Taxonomy" id="37332"/>
    <lineage>
        <taxon>Bacteria</taxon>
        <taxon>Bacillati</taxon>
        <taxon>Actinomycetota</taxon>
        <taxon>Actinomycetes</taxon>
        <taxon>Mycobacteriales</taxon>
        <taxon>Nocardiaceae</taxon>
        <taxon>Nocardia</taxon>
    </lineage>
</organism>
<protein>
    <submittedName>
        <fullName evidence="2">Proline-rich receptor-like protein kinase PERK2</fullName>
    </submittedName>
</protein>
<dbReference type="AlphaFoldDB" id="A0A0B8N5S6"/>
<dbReference type="EMBL" id="BBYQ01000016">
    <property type="protein sequence ID" value="GAP27288.1"/>
    <property type="molecule type" value="Genomic_DNA"/>
</dbReference>
<evidence type="ECO:0000313" key="2">
    <source>
        <dbReference type="EMBL" id="APB01479.1"/>
    </source>
</evidence>
<name>A0A0B8N5S6_9NOCA</name>
<evidence type="ECO:0000313" key="3">
    <source>
        <dbReference type="EMBL" id="GAP27288.1"/>
    </source>
</evidence>
<evidence type="ECO:0000313" key="4">
    <source>
        <dbReference type="Proteomes" id="UP000037179"/>
    </source>
</evidence>
<keyword evidence="4" id="KW-1185">Reference proteome</keyword>
<reference evidence="3 4" key="2">
    <citation type="journal article" date="2016" name="Genome Announc.">
        <title>Draft Genome Sequence of Erythromycin- and Oxytetracycline-Sensitive Nocardia seriolae Strain U-1 (NBRC 110359).</title>
        <authorList>
            <person name="Imajoh M."/>
            <person name="Sukeda M."/>
            <person name="Shimizu M."/>
            <person name="Yamane J."/>
            <person name="Ohnishi K."/>
            <person name="Oshima S."/>
        </authorList>
    </citation>
    <scope>NUCLEOTIDE SEQUENCE [LARGE SCALE GENOMIC DNA]</scope>
    <source>
        <strain evidence="3 4">U-1</strain>
    </source>
</reference>
<feature type="region of interest" description="Disordered" evidence="1">
    <location>
        <begin position="226"/>
        <end position="357"/>
    </location>
</feature>
<dbReference type="KEGG" id="nsr:NS506_07459"/>
<reference evidence="4" key="1">
    <citation type="submission" date="2015-07" db="EMBL/GenBank/DDBJ databases">
        <title>Nocardia seriolae U-1 whole genome shotgun sequence.</title>
        <authorList>
            <person name="Imajoh M."/>
            <person name="Fukumoto Y."/>
            <person name="Sukeda M."/>
            <person name="Yamane J."/>
            <person name="Yamasaki K."/>
            <person name="Shimizu M."/>
            <person name="Ohnishi K."/>
            <person name="Oshima S."/>
        </authorList>
    </citation>
    <scope>NUCLEOTIDE SEQUENCE [LARGE SCALE GENOMIC DNA]</scope>
    <source>
        <strain evidence="4">U-1</strain>
    </source>
</reference>
<evidence type="ECO:0000256" key="1">
    <source>
        <dbReference type="SAM" id="MobiDB-lite"/>
    </source>
</evidence>
<feature type="compositionally biased region" description="Low complexity" evidence="1">
    <location>
        <begin position="280"/>
        <end position="291"/>
    </location>
</feature>
<feature type="compositionally biased region" description="Pro residues" evidence="1">
    <location>
        <begin position="226"/>
        <end position="260"/>
    </location>
</feature>
<feature type="compositionally biased region" description="Low complexity" evidence="1">
    <location>
        <begin position="580"/>
        <end position="610"/>
    </location>
</feature>
<reference evidence="2 5" key="3">
    <citation type="submission" date="2016-10" db="EMBL/GenBank/DDBJ databases">
        <title>Genome sequence of Nocardia seriolae strain EM150506, isolated from Anguila japonica.</title>
        <authorList>
            <person name="Han H.-J."/>
        </authorList>
    </citation>
    <scope>NUCLEOTIDE SEQUENCE [LARGE SCALE GENOMIC DNA]</scope>
    <source>
        <strain evidence="2 5">EM150506</strain>
    </source>
</reference>
<feature type="compositionally biased region" description="Low complexity" evidence="1">
    <location>
        <begin position="630"/>
        <end position="650"/>
    </location>
</feature>